<sequence>MCLRYCFCNINIFLQYWILSPKPNPKHGGPGSHIYSGTSLVTCSVWVALAGTSSRHPSPLIIGVCKPPHPYKVKTSW</sequence>
<name>A0A0B6ZTG2_9EUPU</name>
<accession>A0A0B6ZTG2</accession>
<proteinExistence type="predicted"/>
<dbReference type="AlphaFoldDB" id="A0A0B6ZTG2"/>
<organism evidence="1">
    <name type="scientific">Arion vulgaris</name>
    <dbReference type="NCBI Taxonomy" id="1028688"/>
    <lineage>
        <taxon>Eukaryota</taxon>
        <taxon>Metazoa</taxon>
        <taxon>Spiralia</taxon>
        <taxon>Lophotrochozoa</taxon>
        <taxon>Mollusca</taxon>
        <taxon>Gastropoda</taxon>
        <taxon>Heterobranchia</taxon>
        <taxon>Euthyneura</taxon>
        <taxon>Panpulmonata</taxon>
        <taxon>Eupulmonata</taxon>
        <taxon>Stylommatophora</taxon>
        <taxon>Helicina</taxon>
        <taxon>Arionoidea</taxon>
        <taxon>Arionidae</taxon>
        <taxon>Arion</taxon>
    </lineage>
</organism>
<evidence type="ECO:0000313" key="1">
    <source>
        <dbReference type="EMBL" id="CEK71010.1"/>
    </source>
</evidence>
<reference evidence="1" key="1">
    <citation type="submission" date="2014-12" db="EMBL/GenBank/DDBJ databases">
        <title>Insight into the proteome of Arion vulgaris.</title>
        <authorList>
            <person name="Aradska J."/>
            <person name="Bulat T."/>
            <person name="Smidak R."/>
            <person name="Sarate P."/>
            <person name="Gangsoo J."/>
            <person name="Sialana F."/>
            <person name="Bilban M."/>
            <person name="Lubec G."/>
        </authorList>
    </citation>
    <scope>NUCLEOTIDE SEQUENCE</scope>
    <source>
        <tissue evidence="1">Skin</tissue>
    </source>
</reference>
<dbReference type="EMBL" id="HACG01024145">
    <property type="protein sequence ID" value="CEK71010.1"/>
    <property type="molecule type" value="Transcribed_RNA"/>
</dbReference>
<gene>
    <name evidence="1" type="primary">ORF76558</name>
</gene>
<protein>
    <submittedName>
        <fullName evidence="1">Uncharacterized protein</fullName>
    </submittedName>
</protein>